<evidence type="ECO:0000313" key="1">
    <source>
        <dbReference type="EMBL" id="KAI4386475.1"/>
    </source>
</evidence>
<protein>
    <submittedName>
        <fullName evidence="1">Uncharacterized protein</fullName>
    </submittedName>
</protein>
<accession>A0ACB9S532</accession>
<evidence type="ECO:0000313" key="2">
    <source>
        <dbReference type="Proteomes" id="UP001057402"/>
    </source>
</evidence>
<gene>
    <name evidence="1" type="ORF">MLD38_004406</name>
</gene>
<dbReference type="EMBL" id="CM042881">
    <property type="protein sequence ID" value="KAI4386475.1"/>
    <property type="molecule type" value="Genomic_DNA"/>
</dbReference>
<name>A0ACB9S532_9MYRT</name>
<proteinExistence type="predicted"/>
<keyword evidence="2" id="KW-1185">Reference proteome</keyword>
<reference evidence="2" key="1">
    <citation type="journal article" date="2023" name="Front. Plant Sci.">
        <title>Chromosomal-level genome assembly of Melastoma candidum provides insights into trichome evolution.</title>
        <authorList>
            <person name="Zhong Y."/>
            <person name="Wu W."/>
            <person name="Sun C."/>
            <person name="Zou P."/>
            <person name="Liu Y."/>
            <person name="Dai S."/>
            <person name="Zhou R."/>
        </authorList>
    </citation>
    <scope>NUCLEOTIDE SEQUENCE [LARGE SCALE GENOMIC DNA]</scope>
</reference>
<comment type="caution">
    <text evidence="1">The sequence shown here is derived from an EMBL/GenBank/DDBJ whole genome shotgun (WGS) entry which is preliminary data.</text>
</comment>
<dbReference type="Proteomes" id="UP001057402">
    <property type="component" value="Chromosome 2"/>
</dbReference>
<organism evidence="1 2">
    <name type="scientific">Melastoma candidum</name>
    <dbReference type="NCBI Taxonomy" id="119954"/>
    <lineage>
        <taxon>Eukaryota</taxon>
        <taxon>Viridiplantae</taxon>
        <taxon>Streptophyta</taxon>
        <taxon>Embryophyta</taxon>
        <taxon>Tracheophyta</taxon>
        <taxon>Spermatophyta</taxon>
        <taxon>Magnoliopsida</taxon>
        <taxon>eudicotyledons</taxon>
        <taxon>Gunneridae</taxon>
        <taxon>Pentapetalae</taxon>
        <taxon>rosids</taxon>
        <taxon>malvids</taxon>
        <taxon>Myrtales</taxon>
        <taxon>Melastomataceae</taxon>
        <taxon>Melastomatoideae</taxon>
        <taxon>Melastomateae</taxon>
        <taxon>Melastoma</taxon>
    </lineage>
</organism>
<sequence>MKLPFTNCAPTTALNSPFLPPPPSHPHRKPHHPRPTITMSSSPSLSPLRPHPPHRKEKLLVILGATGAGKSRLSVDLATRFPSSEIINSDKIQVYSGLDITTNKIPVPDRRGVPHHLLGCFRQDRIDFTPSMFRNVASSVVSAVHSRRGIPILVGGSNSFVHALVSSGEWLEEDVFGAGGTMGPCPSRELRYDCCFLWVDVSGEVLEEYLDRRVEEMLEQGMVEELWGYYEEGRREYGRGLRRAIGVEEFDRYFETGRRREYEGAVREVKENTKRLAKRQVGKIARMRDGGGWELWRLDATGSFRELLMRTSGWRGIWERDVLSPSLDIVTRFLHHHHHHHPHPH</sequence>